<evidence type="ECO:0000313" key="2">
    <source>
        <dbReference type="Proteomes" id="UP001242903"/>
    </source>
</evidence>
<gene>
    <name evidence="1" type="ORF">QUE93_07165</name>
</gene>
<dbReference type="RefSeq" id="WP_289456622.1">
    <property type="nucleotide sequence ID" value="NZ_JAUCAQ010000014.1"/>
</dbReference>
<sequence>MKYDLRVDGKTFKTYENFDEAMRMANLLNGVYDTIPEAGRAVVVGEYNDNRRIQKTVNRPCQ</sequence>
<keyword evidence="2" id="KW-1185">Reference proteome</keyword>
<comment type="caution">
    <text evidence="1">The sequence shown here is derived from an EMBL/GenBank/DDBJ whole genome shotgun (WGS) entry which is preliminary data.</text>
</comment>
<accession>A0ABT7RZQ3</accession>
<dbReference type="Proteomes" id="UP001242903">
    <property type="component" value="Unassembled WGS sequence"/>
</dbReference>
<proteinExistence type="predicted"/>
<evidence type="ECO:0000313" key="1">
    <source>
        <dbReference type="EMBL" id="MDM7646793.1"/>
    </source>
</evidence>
<protein>
    <submittedName>
        <fullName evidence="1">Uncharacterized protein</fullName>
    </submittedName>
</protein>
<reference evidence="1 2" key="1">
    <citation type="submission" date="2023-06" db="EMBL/GenBank/DDBJ databases">
        <title>Draft Genome Sequences of lactic acid bacteria strains isolated from fermented milk products.</title>
        <authorList>
            <person name="Elcheninov A.G."/>
            <person name="Klyukina A."/>
            <person name="Zayulina K.S."/>
            <person name="Gavirova L.A."/>
            <person name="Shcherbakova P.A."/>
            <person name="Shestakov A.I."/>
            <person name="Kublanov I.V."/>
            <person name="Kochetkova T.V."/>
        </authorList>
    </citation>
    <scope>NUCLEOTIDE SEQUENCE [LARGE SCALE GENOMIC DNA]</scope>
    <source>
        <strain evidence="1 2">TOM.81</strain>
    </source>
</reference>
<organism evidence="1 2">
    <name type="scientific">Leuconostoc falkenbergense</name>
    <dbReference type="NCBI Taxonomy" id="2766470"/>
    <lineage>
        <taxon>Bacteria</taxon>
        <taxon>Bacillati</taxon>
        <taxon>Bacillota</taxon>
        <taxon>Bacilli</taxon>
        <taxon>Lactobacillales</taxon>
        <taxon>Lactobacillaceae</taxon>
        <taxon>Leuconostoc</taxon>
    </lineage>
</organism>
<dbReference type="EMBL" id="JAUCAQ010000014">
    <property type="protein sequence ID" value="MDM7646793.1"/>
    <property type="molecule type" value="Genomic_DNA"/>
</dbReference>
<name>A0ABT7RZQ3_9LACO</name>